<dbReference type="EMBL" id="JADGKB010000008">
    <property type="protein sequence ID" value="KAJ3260987.1"/>
    <property type="molecule type" value="Genomic_DNA"/>
</dbReference>
<reference evidence="1" key="1">
    <citation type="submission" date="2020-05" db="EMBL/GenBank/DDBJ databases">
        <title>Phylogenomic resolution of chytrid fungi.</title>
        <authorList>
            <person name="Stajich J.E."/>
            <person name="Amses K."/>
            <person name="Simmons R."/>
            <person name="Seto K."/>
            <person name="Myers J."/>
            <person name="Bonds A."/>
            <person name="Quandt C.A."/>
            <person name="Barry K."/>
            <person name="Liu P."/>
            <person name="Grigoriev I."/>
            <person name="Longcore J.E."/>
            <person name="James T.Y."/>
        </authorList>
    </citation>
    <scope>NUCLEOTIDE SEQUENCE</scope>
    <source>
        <strain evidence="1">PLAUS21</strain>
    </source>
</reference>
<accession>A0AAD5UQC6</accession>
<protein>
    <submittedName>
        <fullName evidence="1">Uncharacterized protein</fullName>
    </submittedName>
</protein>
<dbReference type="Proteomes" id="UP001210925">
    <property type="component" value="Unassembled WGS sequence"/>
</dbReference>
<evidence type="ECO:0000313" key="2">
    <source>
        <dbReference type="Proteomes" id="UP001210925"/>
    </source>
</evidence>
<sequence length="96" mass="10750">MGSDDYKCYGFKLSKPKESEFMVNGQQVPIVKPTTVLSGHYSIVNSCMNVNDMYIATAGVERVIDGELEGLDDCRWQKLSLDESDSDSYITIDEDL</sequence>
<dbReference type="AlphaFoldDB" id="A0AAD5UQC6"/>
<name>A0AAD5UQC6_9FUNG</name>
<evidence type="ECO:0000313" key="1">
    <source>
        <dbReference type="EMBL" id="KAJ3260987.1"/>
    </source>
</evidence>
<gene>
    <name evidence="1" type="ORF">HK103_006942</name>
</gene>
<comment type="caution">
    <text evidence="1">The sequence shown here is derived from an EMBL/GenBank/DDBJ whole genome shotgun (WGS) entry which is preliminary data.</text>
</comment>
<proteinExistence type="predicted"/>
<organism evidence="1 2">
    <name type="scientific">Boothiomyces macroporosus</name>
    <dbReference type="NCBI Taxonomy" id="261099"/>
    <lineage>
        <taxon>Eukaryota</taxon>
        <taxon>Fungi</taxon>
        <taxon>Fungi incertae sedis</taxon>
        <taxon>Chytridiomycota</taxon>
        <taxon>Chytridiomycota incertae sedis</taxon>
        <taxon>Chytridiomycetes</taxon>
        <taxon>Rhizophydiales</taxon>
        <taxon>Terramycetaceae</taxon>
        <taxon>Boothiomyces</taxon>
    </lineage>
</organism>
<keyword evidence="2" id="KW-1185">Reference proteome</keyword>